<dbReference type="Proteomes" id="UP001231189">
    <property type="component" value="Unassembled WGS sequence"/>
</dbReference>
<accession>A0AAD8VLU7</accession>
<keyword evidence="3" id="KW-1185">Reference proteome</keyword>
<protein>
    <submittedName>
        <fullName evidence="2">Uncharacterized protein</fullName>
    </submittedName>
</protein>
<evidence type="ECO:0000313" key="3">
    <source>
        <dbReference type="Proteomes" id="UP001231189"/>
    </source>
</evidence>
<gene>
    <name evidence="2" type="ORF">QYE76_033143</name>
</gene>
<feature type="region of interest" description="Disordered" evidence="1">
    <location>
        <begin position="360"/>
        <end position="413"/>
    </location>
</feature>
<evidence type="ECO:0000256" key="1">
    <source>
        <dbReference type="SAM" id="MobiDB-lite"/>
    </source>
</evidence>
<feature type="region of interest" description="Disordered" evidence="1">
    <location>
        <begin position="136"/>
        <end position="160"/>
    </location>
</feature>
<reference evidence="2" key="1">
    <citation type="submission" date="2023-07" db="EMBL/GenBank/DDBJ databases">
        <title>A chromosome-level genome assembly of Lolium multiflorum.</title>
        <authorList>
            <person name="Chen Y."/>
            <person name="Copetti D."/>
            <person name="Kolliker R."/>
            <person name="Studer B."/>
        </authorList>
    </citation>
    <scope>NUCLEOTIDE SEQUENCE</scope>
    <source>
        <strain evidence="2">02402/16</strain>
        <tissue evidence="2">Leaf</tissue>
    </source>
</reference>
<evidence type="ECO:0000313" key="2">
    <source>
        <dbReference type="EMBL" id="KAK1609470.1"/>
    </source>
</evidence>
<proteinExistence type="predicted"/>
<dbReference type="AlphaFoldDB" id="A0AAD8VLU7"/>
<name>A0AAD8VLU7_LOLMU</name>
<comment type="caution">
    <text evidence="2">The sequence shown here is derived from an EMBL/GenBank/DDBJ whole genome shotgun (WGS) entry which is preliminary data.</text>
</comment>
<sequence>MLDTILFQIMHDNPWTRRDHRVWTRQSVHRRVPGRRQYTKRSSAPVLLWPSYHRVEHLLPALYTLDMLERLPLHRSPRHDRRPAAPVLQTSPEQPQSQAHTRRSSQTIAIDWSSPEPRRGTRVFYTLDNLASPLSLDLRRPTAPSDALDGALRPDGDLRSGKGGSLVFERDLYLVSEKLERPPPRFHGVRIHNTPAGEQQWMITADLKGSSEPPISERILFSFKAYSWVDGLAHALQEGLARVCGQNIAALRGSRFAHFARHDTMGEPMALSSHPVLGIHVQHLDFMLHETRKDLELTRVHSHRAQMALAHHADAIRLLAKDRRSLRLQRAKNVATITRLREKIHTLEVTVRTQQDQIQEMEEDGEDIQGGDDFLSDDNDFEDDEFTDEEDYEFLEAAEDGIIPIDVDENNEE</sequence>
<dbReference type="EMBL" id="JAUUTY010000007">
    <property type="protein sequence ID" value="KAK1609470.1"/>
    <property type="molecule type" value="Genomic_DNA"/>
</dbReference>
<feature type="region of interest" description="Disordered" evidence="1">
    <location>
        <begin position="76"/>
        <end position="115"/>
    </location>
</feature>
<feature type="compositionally biased region" description="Polar residues" evidence="1">
    <location>
        <begin position="88"/>
        <end position="108"/>
    </location>
</feature>
<feature type="compositionally biased region" description="Acidic residues" evidence="1">
    <location>
        <begin position="360"/>
        <end position="399"/>
    </location>
</feature>
<organism evidence="2 3">
    <name type="scientific">Lolium multiflorum</name>
    <name type="common">Italian ryegrass</name>
    <name type="synonym">Lolium perenne subsp. multiflorum</name>
    <dbReference type="NCBI Taxonomy" id="4521"/>
    <lineage>
        <taxon>Eukaryota</taxon>
        <taxon>Viridiplantae</taxon>
        <taxon>Streptophyta</taxon>
        <taxon>Embryophyta</taxon>
        <taxon>Tracheophyta</taxon>
        <taxon>Spermatophyta</taxon>
        <taxon>Magnoliopsida</taxon>
        <taxon>Liliopsida</taxon>
        <taxon>Poales</taxon>
        <taxon>Poaceae</taxon>
        <taxon>BOP clade</taxon>
        <taxon>Pooideae</taxon>
        <taxon>Poodae</taxon>
        <taxon>Poeae</taxon>
        <taxon>Poeae Chloroplast Group 2 (Poeae type)</taxon>
        <taxon>Loliodinae</taxon>
        <taxon>Loliinae</taxon>
        <taxon>Lolium</taxon>
    </lineage>
</organism>